<evidence type="ECO:0000313" key="3">
    <source>
        <dbReference type="Proteomes" id="UP000231293"/>
    </source>
</evidence>
<name>A0A2N9WVH0_9NEIS</name>
<evidence type="ECO:0000256" key="1">
    <source>
        <dbReference type="SAM" id="SignalP"/>
    </source>
</evidence>
<evidence type="ECO:0000313" key="2">
    <source>
        <dbReference type="EMBL" id="PIT17286.1"/>
    </source>
</evidence>
<sequence length="113" mass="13166">MKKLSLLILLVLSPILSFSKAPDCHNWPMNMTKGWLKNANITDIYNLDESKTKITLLASEKKKKDLYIQIYHFVFFDKQGNTYEVITQNEASHEECSMSSVNSYLISNRRILY</sequence>
<dbReference type="Proteomes" id="UP000231293">
    <property type="component" value="Unassembled WGS sequence"/>
</dbReference>
<accession>A0A2N9WVH0</accession>
<gene>
    <name evidence="2" type="ORF">BGI32_03065</name>
</gene>
<feature type="chain" id="PRO_5014634357" evidence="1">
    <location>
        <begin position="22"/>
        <end position="113"/>
    </location>
</feature>
<organism evidence="2 3">
    <name type="scientific">Snodgrassella alvi</name>
    <dbReference type="NCBI Taxonomy" id="1196083"/>
    <lineage>
        <taxon>Bacteria</taxon>
        <taxon>Pseudomonadati</taxon>
        <taxon>Pseudomonadota</taxon>
        <taxon>Betaproteobacteria</taxon>
        <taxon>Neisseriales</taxon>
        <taxon>Neisseriaceae</taxon>
        <taxon>Snodgrassella</taxon>
    </lineage>
</organism>
<feature type="signal peptide" evidence="1">
    <location>
        <begin position="1"/>
        <end position="21"/>
    </location>
</feature>
<keyword evidence="1" id="KW-0732">Signal</keyword>
<protein>
    <submittedName>
        <fullName evidence="2">Uncharacterized protein</fullName>
    </submittedName>
</protein>
<dbReference type="EMBL" id="MDVB01000029">
    <property type="protein sequence ID" value="PIT17286.1"/>
    <property type="molecule type" value="Genomic_DNA"/>
</dbReference>
<reference evidence="2 3" key="1">
    <citation type="journal article" date="2017" name="MBio">
        <title>Type VI secretion-mediated competition in the bee gut microbiome.</title>
        <authorList>
            <person name="Steele M.I."/>
            <person name="Kwong W.K."/>
            <person name="Powell J.E."/>
            <person name="Whiteley M."/>
            <person name="Moran N.A."/>
        </authorList>
    </citation>
    <scope>NUCLEOTIDE SEQUENCE [LARGE SCALE GENOMIC DNA]</scope>
    <source>
        <strain evidence="2 3">App2-2</strain>
    </source>
</reference>
<comment type="caution">
    <text evidence="2">The sequence shown here is derived from an EMBL/GenBank/DDBJ whole genome shotgun (WGS) entry which is preliminary data.</text>
</comment>
<dbReference type="AlphaFoldDB" id="A0A2N9WVH0"/>
<proteinExistence type="predicted"/>